<gene>
    <name evidence="1" type="ORF">GSF22_31010</name>
</gene>
<dbReference type="InterPro" id="IPR011990">
    <property type="entry name" value="TPR-like_helical_dom_sf"/>
</dbReference>
<reference evidence="1 2" key="1">
    <citation type="submission" date="2019-12" db="EMBL/GenBank/DDBJ databases">
        <title>Whole genome sequencing of endophytic Actinobacterium Micromonospora sp. MPMI6T.</title>
        <authorList>
            <person name="Evv R."/>
            <person name="Podile A.R."/>
        </authorList>
    </citation>
    <scope>NUCLEOTIDE SEQUENCE [LARGE SCALE GENOMIC DNA]</scope>
    <source>
        <strain evidence="1 2">MPMI6</strain>
    </source>
</reference>
<sequence length="69" mass="7605">MQEAGTLLQAAIRVDPYNKDLHRRAVHALTGLGDQAAIDTLLDTYTRRLTTAGLKPHHDPHQPTAYSDS</sequence>
<evidence type="ECO:0000313" key="2">
    <source>
        <dbReference type="Proteomes" id="UP000823521"/>
    </source>
</evidence>
<dbReference type="Gene3D" id="1.25.40.10">
    <property type="entry name" value="Tetratricopeptide repeat domain"/>
    <property type="match status" value="1"/>
</dbReference>
<dbReference type="Proteomes" id="UP000823521">
    <property type="component" value="Unassembled WGS sequence"/>
</dbReference>
<name>A0ABS3W0R6_MICEH</name>
<organism evidence="1 2">
    <name type="scientific">Micromonospora echinofusca</name>
    <dbReference type="NCBI Taxonomy" id="47858"/>
    <lineage>
        <taxon>Bacteria</taxon>
        <taxon>Bacillati</taxon>
        <taxon>Actinomycetota</taxon>
        <taxon>Actinomycetes</taxon>
        <taxon>Micromonosporales</taxon>
        <taxon>Micromonosporaceae</taxon>
        <taxon>Micromonospora</taxon>
    </lineage>
</organism>
<proteinExistence type="predicted"/>
<comment type="caution">
    <text evidence="1">The sequence shown here is derived from an EMBL/GenBank/DDBJ whole genome shotgun (WGS) entry which is preliminary data.</text>
</comment>
<dbReference type="RefSeq" id="WP_208817485.1">
    <property type="nucleotide sequence ID" value="NZ_WVUH01000471.1"/>
</dbReference>
<evidence type="ECO:0008006" key="3">
    <source>
        <dbReference type="Google" id="ProtNLM"/>
    </source>
</evidence>
<accession>A0ABS3W0R6</accession>
<dbReference type="EMBL" id="WVUH01000471">
    <property type="protein sequence ID" value="MBO4210390.1"/>
    <property type="molecule type" value="Genomic_DNA"/>
</dbReference>
<keyword evidence="2" id="KW-1185">Reference proteome</keyword>
<evidence type="ECO:0000313" key="1">
    <source>
        <dbReference type="EMBL" id="MBO4210390.1"/>
    </source>
</evidence>
<protein>
    <recommendedName>
        <fullName evidence="3">Bacterial transcriptional activator domain-containing protein</fullName>
    </recommendedName>
</protein>